<protein>
    <recommendedName>
        <fullName evidence="5">Lipoprotein</fullName>
    </recommendedName>
</protein>
<accession>A0A098YQP4</accession>
<proteinExistence type="predicted"/>
<dbReference type="AlphaFoldDB" id="A0A098YQP4"/>
<feature type="coiled-coil region" evidence="1">
    <location>
        <begin position="120"/>
        <end position="175"/>
    </location>
</feature>
<sequence length="285" mass="32531">MKKLLSVTLIAILSLAFVGCQGNKQSAESVDAAQSDSLRQVISQKDNEINDMMGTLNEIQDGFNEINAAENRVTIAKGGEGANKEQQIRENIQFIAKTMKHNRELIAKLRNQLKQSSVKGDALKNTLENLSKQLEEKDKQLQQMRAELDAKDIHITELDEAINNLHTNVNNLANENSKKSQVINSQDKQLNTAWFVFGTRKELKEQRIIEGDKVLQSNFNKNYFTKIDIRVDKEIKLYSKYAKVLTMHPSSSYLLQRDANKQYTLKITNPEIFWSTSKYLVILVK</sequence>
<evidence type="ECO:0000256" key="1">
    <source>
        <dbReference type="SAM" id="Coils"/>
    </source>
</evidence>
<keyword evidence="2" id="KW-0732">Signal</keyword>
<dbReference type="Proteomes" id="UP000029723">
    <property type="component" value="Unassembled WGS sequence"/>
</dbReference>
<name>A0A098YQP4_9BACT</name>
<feature type="signal peptide" evidence="2">
    <location>
        <begin position="1"/>
        <end position="18"/>
    </location>
</feature>
<evidence type="ECO:0000313" key="4">
    <source>
        <dbReference type="Proteomes" id="UP000029723"/>
    </source>
</evidence>
<dbReference type="PROSITE" id="PS51257">
    <property type="entry name" value="PROKAR_LIPOPROTEIN"/>
    <property type="match status" value="1"/>
</dbReference>
<reference evidence="3 4" key="1">
    <citation type="submission" date="2014-07" db="EMBL/GenBank/DDBJ databases">
        <authorList>
            <person name="McCorrison J."/>
            <person name="Sanka R."/>
            <person name="Torralba M."/>
            <person name="Gillis M."/>
            <person name="Haft D.H."/>
            <person name="Methe B."/>
            <person name="Sutton G."/>
            <person name="Nelson K.E."/>
        </authorList>
    </citation>
    <scope>NUCLEOTIDE SEQUENCE [LARGE SCALE GENOMIC DNA]</scope>
    <source>
        <strain evidence="3 4">S9-PR14</strain>
    </source>
</reference>
<dbReference type="EMBL" id="JRPQ01000141">
    <property type="protein sequence ID" value="KGI21577.1"/>
    <property type="molecule type" value="Genomic_DNA"/>
</dbReference>
<organism evidence="3 4">
    <name type="scientific">Hoylesella timonensis S9-PR14</name>
    <dbReference type="NCBI Taxonomy" id="1401062"/>
    <lineage>
        <taxon>Bacteria</taxon>
        <taxon>Pseudomonadati</taxon>
        <taxon>Bacteroidota</taxon>
        <taxon>Bacteroidia</taxon>
        <taxon>Bacteroidales</taxon>
        <taxon>Prevotellaceae</taxon>
        <taxon>Hoylesella</taxon>
    </lineage>
</organism>
<dbReference type="OrthoDB" id="597123at2"/>
<evidence type="ECO:0000256" key="2">
    <source>
        <dbReference type="SAM" id="SignalP"/>
    </source>
</evidence>
<feature type="chain" id="PRO_5001951229" description="Lipoprotein" evidence="2">
    <location>
        <begin position="19"/>
        <end position="285"/>
    </location>
</feature>
<evidence type="ECO:0008006" key="5">
    <source>
        <dbReference type="Google" id="ProtNLM"/>
    </source>
</evidence>
<keyword evidence="1" id="KW-0175">Coiled coil</keyword>
<evidence type="ECO:0000313" key="3">
    <source>
        <dbReference type="EMBL" id="KGI21577.1"/>
    </source>
</evidence>
<gene>
    <name evidence="3" type="ORF">HMPREF9304_09600</name>
</gene>
<dbReference type="RefSeq" id="WP_036928323.1">
    <property type="nucleotide sequence ID" value="NZ_JRPQ01000141.1"/>
</dbReference>
<comment type="caution">
    <text evidence="3">The sequence shown here is derived from an EMBL/GenBank/DDBJ whole genome shotgun (WGS) entry which is preliminary data.</text>
</comment>